<dbReference type="Pfam" id="PF22924">
    <property type="entry name" value="ACOX_C_alpha1"/>
    <property type="match status" value="1"/>
</dbReference>
<feature type="binding site" evidence="14">
    <location>
        <position position="150"/>
    </location>
    <ligand>
        <name>FAD</name>
        <dbReference type="ChEBI" id="CHEBI:57692"/>
    </ligand>
</feature>
<keyword evidence="6 12" id="KW-0285">Flavoprotein</keyword>
<feature type="binding site" evidence="14">
    <location>
        <position position="189"/>
    </location>
    <ligand>
        <name>FAD</name>
        <dbReference type="ChEBI" id="CHEBI:57692"/>
    </ligand>
</feature>
<dbReference type="GO" id="GO:0033540">
    <property type="term" value="P:fatty acid beta-oxidation using acyl-CoA oxidase"/>
    <property type="evidence" value="ECO:0007669"/>
    <property type="project" value="UniProtKB-UniPathway"/>
</dbReference>
<comment type="subcellular location">
    <subcellularLocation>
        <location evidence="3">Peroxisome</location>
    </subcellularLocation>
</comment>
<comment type="caution">
    <text evidence="18">The sequence shown here is derived from an EMBL/GenBank/DDBJ whole genome shotgun (WGS) entry which is preliminary data.</text>
</comment>
<dbReference type="OrthoDB" id="538336at2759"/>
<comment type="pathway">
    <text evidence="4">Lipid metabolism; peroxisomal fatty acid beta-oxidation.</text>
</comment>
<dbReference type="AlphaFoldDB" id="A0A507AUG1"/>
<keyword evidence="11" id="KW-0576">Peroxisome</keyword>
<dbReference type="RefSeq" id="XP_030990209.1">
    <property type="nucleotide sequence ID" value="XM_031132554.1"/>
</dbReference>
<evidence type="ECO:0000259" key="16">
    <source>
        <dbReference type="Pfam" id="PF14749"/>
    </source>
</evidence>
<dbReference type="PANTHER" id="PTHR10909">
    <property type="entry name" value="ELECTRON TRANSPORT OXIDOREDUCTASE"/>
    <property type="match status" value="1"/>
</dbReference>
<dbReference type="GO" id="GO:0005777">
    <property type="term" value="C:peroxisome"/>
    <property type="evidence" value="ECO:0007669"/>
    <property type="project" value="UniProtKB-SubCell"/>
</dbReference>
<keyword evidence="7 12" id="KW-0274">FAD</keyword>
<evidence type="ECO:0000256" key="13">
    <source>
        <dbReference type="PIRSR" id="PIRSR000168-1"/>
    </source>
</evidence>
<dbReference type="InterPro" id="IPR012258">
    <property type="entry name" value="Acyl-CoA_oxidase"/>
</dbReference>
<feature type="domain" description="Acyl-coenzyme A oxidase N-terminal" evidence="16">
    <location>
        <begin position="29"/>
        <end position="144"/>
    </location>
</feature>
<dbReference type="FunCoup" id="A0A507AUG1">
    <property type="interactions" value="391"/>
</dbReference>
<evidence type="ECO:0000256" key="5">
    <source>
        <dbReference type="ARBA" id="ARBA00006288"/>
    </source>
</evidence>
<dbReference type="FunFam" id="1.20.140.10:FF:000015">
    <property type="entry name" value="Acyl-coenzyme A oxidase"/>
    <property type="match status" value="1"/>
</dbReference>
<keyword evidence="10" id="KW-0443">Lipid metabolism</keyword>
<comment type="catalytic activity">
    <reaction evidence="1">
        <text>a 2,3-saturated acyl-CoA + O2 = a (2E)-enoyl-CoA + H2O2</text>
        <dbReference type="Rhea" id="RHEA:38959"/>
        <dbReference type="ChEBI" id="CHEBI:15379"/>
        <dbReference type="ChEBI" id="CHEBI:16240"/>
        <dbReference type="ChEBI" id="CHEBI:58856"/>
        <dbReference type="ChEBI" id="CHEBI:65111"/>
        <dbReference type="EC" id="1.3.3.6"/>
    </reaction>
</comment>
<dbReference type="Pfam" id="PF01756">
    <property type="entry name" value="ACOX"/>
    <property type="match status" value="1"/>
</dbReference>
<dbReference type="InterPro" id="IPR009100">
    <property type="entry name" value="AcylCoA_DH/oxidase_NM_dom_sf"/>
</dbReference>
<dbReference type="InterPro" id="IPR029320">
    <property type="entry name" value="Acyl-CoA_ox_N"/>
</dbReference>
<dbReference type="GO" id="GO:0055088">
    <property type="term" value="P:lipid homeostasis"/>
    <property type="evidence" value="ECO:0007669"/>
    <property type="project" value="TreeGrafter"/>
</dbReference>
<proteinExistence type="inferred from homology"/>
<keyword evidence="19" id="KW-1185">Reference proteome</keyword>
<organism evidence="18 19">
    <name type="scientific">Thyridium curvatum</name>
    <dbReference type="NCBI Taxonomy" id="1093900"/>
    <lineage>
        <taxon>Eukaryota</taxon>
        <taxon>Fungi</taxon>
        <taxon>Dikarya</taxon>
        <taxon>Ascomycota</taxon>
        <taxon>Pezizomycotina</taxon>
        <taxon>Sordariomycetes</taxon>
        <taxon>Sordariomycetidae</taxon>
        <taxon>Thyridiales</taxon>
        <taxon>Thyridiaceae</taxon>
        <taxon>Thyridium</taxon>
    </lineage>
</organism>
<dbReference type="EMBL" id="SKBQ01000077">
    <property type="protein sequence ID" value="TPX08498.1"/>
    <property type="molecule type" value="Genomic_DNA"/>
</dbReference>
<dbReference type="GO" id="GO:0071949">
    <property type="term" value="F:FAD binding"/>
    <property type="evidence" value="ECO:0007669"/>
    <property type="project" value="InterPro"/>
</dbReference>
<dbReference type="PANTHER" id="PTHR10909:SF250">
    <property type="entry name" value="PEROXISOMAL ACYL-COENZYME A OXIDASE 1"/>
    <property type="match status" value="1"/>
</dbReference>
<evidence type="ECO:0000256" key="10">
    <source>
        <dbReference type="ARBA" id="ARBA00023098"/>
    </source>
</evidence>
<evidence type="ECO:0000256" key="2">
    <source>
        <dbReference type="ARBA" id="ARBA00001974"/>
    </source>
</evidence>
<feature type="domain" description="Acyl-CoA oxidase C-terminal" evidence="15">
    <location>
        <begin position="501"/>
        <end position="671"/>
    </location>
</feature>
<gene>
    <name evidence="18" type="ORF">E0L32_009985</name>
</gene>
<evidence type="ECO:0000313" key="19">
    <source>
        <dbReference type="Proteomes" id="UP000319257"/>
    </source>
</evidence>
<evidence type="ECO:0000256" key="6">
    <source>
        <dbReference type="ARBA" id="ARBA00022630"/>
    </source>
</evidence>
<feature type="domain" description="Acyl-CoA oxidase C-alpha1" evidence="17">
    <location>
        <begin position="291"/>
        <end position="455"/>
    </location>
</feature>
<evidence type="ECO:0000313" key="18">
    <source>
        <dbReference type="EMBL" id="TPX08498.1"/>
    </source>
</evidence>
<dbReference type="SUPFAM" id="SSF47203">
    <property type="entry name" value="Acyl-CoA dehydrogenase C-terminal domain-like"/>
    <property type="match status" value="2"/>
</dbReference>
<dbReference type="SUPFAM" id="SSF56645">
    <property type="entry name" value="Acyl-CoA dehydrogenase NM domain-like"/>
    <property type="match status" value="1"/>
</dbReference>
<evidence type="ECO:0000259" key="17">
    <source>
        <dbReference type="Pfam" id="PF22924"/>
    </source>
</evidence>
<name>A0A507AUG1_9PEZI</name>
<dbReference type="Pfam" id="PF14749">
    <property type="entry name" value="Acyl-CoA_ox_N"/>
    <property type="match status" value="1"/>
</dbReference>
<dbReference type="InParanoid" id="A0A507AUG1"/>
<protein>
    <recommendedName>
        <fullName evidence="12">Acyl-coenzyme A oxidase</fullName>
    </recommendedName>
</protein>
<dbReference type="PIRSF" id="PIRSF000168">
    <property type="entry name" value="Acyl-CoA_oxidase"/>
    <property type="match status" value="1"/>
</dbReference>
<evidence type="ECO:0000256" key="4">
    <source>
        <dbReference type="ARBA" id="ARBA00004846"/>
    </source>
</evidence>
<evidence type="ECO:0000256" key="1">
    <source>
        <dbReference type="ARBA" id="ARBA00001201"/>
    </source>
</evidence>
<evidence type="ECO:0000256" key="8">
    <source>
        <dbReference type="ARBA" id="ARBA00022832"/>
    </source>
</evidence>
<dbReference type="InterPro" id="IPR036250">
    <property type="entry name" value="AcylCo_DH-like_C"/>
</dbReference>
<dbReference type="InterPro" id="IPR002655">
    <property type="entry name" value="Acyl-CoA_oxidase_C"/>
</dbReference>
<evidence type="ECO:0000256" key="11">
    <source>
        <dbReference type="ARBA" id="ARBA00023140"/>
    </source>
</evidence>
<evidence type="ECO:0000259" key="15">
    <source>
        <dbReference type="Pfam" id="PF01756"/>
    </source>
</evidence>
<dbReference type="STRING" id="1093900.A0A507AUG1"/>
<dbReference type="InterPro" id="IPR037069">
    <property type="entry name" value="AcylCoA_DH/ox_N_sf"/>
</dbReference>
<dbReference type="InterPro" id="IPR046373">
    <property type="entry name" value="Acyl-CoA_Oxase/DH_mid-dom_sf"/>
</dbReference>
<dbReference type="Gene3D" id="2.40.110.10">
    <property type="entry name" value="Butyryl-CoA Dehydrogenase, subunit A, domain 2"/>
    <property type="match status" value="1"/>
</dbReference>
<evidence type="ECO:0000256" key="12">
    <source>
        <dbReference type="PIRNR" id="PIRNR000168"/>
    </source>
</evidence>
<evidence type="ECO:0000256" key="7">
    <source>
        <dbReference type="ARBA" id="ARBA00022827"/>
    </source>
</evidence>
<keyword evidence="9" id="KW-0560">Oxidoreductase</keyword>
<evidence type="ECO:0000256" key="9">
    <source>
        <dbReference type="ARBA" id="ARBA00023002"/>
    </source>
</evidence>
<dbReference type="UniPathway" id="UPA00661"/>
<keyword evidence="8" id="KW-0276">Fatty acid metabolism</keyword>
<accession>A0A507AUG1</accession>
<dbReference type="GeneID" id="41977432"/>
<dbReference type="GO" id="GO:0005504">
    <property type="term" value="F:fatty acid binding"/>
    <property type="evidence" value="ECO:0007669"/>
    <property type="project" value="TreeGrafter"/>
</dbReference>
<evidence type="ECO:0000256" key="14">
    <source>
        <dbReference type="PIRSR" id="PIRSR000168-2"/>
    </source>
</evidence>
<feature type="active site" description="Proton acceptor" evidence="13">
    <location>
        <position position="440"/>
    </location>
</feature>
<dbReference type="Proteomes" id="UP000319257">
    <property type="component" value="Unassembled WGS sequence"/>
</dbReference>
<dbReference type="GO" id="GO:0003997">
    <property type="term" value="F:acyl-CoA oxidase activity"/>
    <property type="evidence" value="ECO:0007669"/>
    <property type="project" value="UniProtKB-EC"/>
</dbReference>
<reference evidence="18 19" key="1">
    <citation type="submission" date="2019-06" db="EMBL/GenBank/DDBJ databases">
        <title>Draft genome sequence of the filamentous fungus Phialemoniopsis curvata isolated from diesel fuel.</title>
        <authorList>
            <person name="Varaljay V.A."/>
            <person name="Lyon W.J."/>
            <person name="Crouch A.L."/>
            <person name="Drake C.E."/>
            <person name="Hollomon J.M."/>
            <person name="Nadeau L.J."/>
            <person name="Nunn H.S."/>
            <person name="Stevenson B.S."/>
            <person name="Bojanowski C.L."/>
            <person name="Crookes-Goodson W.J."/>
        </authorList>
    </citation>
    <scope>NUCLEOTIDE SEQUENCE [LARGE SCALE GENOMIC DNA]</scope>
    <source>
        <strain evidence="18 19">D216</strain>
    </source>
</reference>
<comment type="similarity">
    <text evidence="5 12">Belongs to the acyl-CoA oxidase family.</text>
</comment>
<sequence length="708" mass="79217">MANPSTTLPPAGPKGLSILDSERMQSGIDTDNLAHHLLGCDGFRDRQKRILTVLEQHPLFCKRTTLHLSRVERFHLGLARAKELRRLSRRFGWSNEDDRMAEYLLDEVSPFALTHSLFSTSILEQGTDEQRSYWLPKVDRWEIVGCYAQTELAHGSNVQGIECQAEWNPATRDFTIHSPKLTSAKWWNGGLGRLADHAIVVAQLLVPDTRNVLQRHGPHLFIVQIRDMNTRQPLPGITIGDIGPKYGYATMDNGYMLFHHFRVPFSAMLARHSSIDAEGRYRKPANRSLLYGTMTSARAQIVSHARLVLARAVTIAIRYTLVRRQFRDRDAGSESPEEQVLNYPTVQIRILPLLAAVYALHYTGEAMSMLYESSRKRVEEGDGTALAGLHASSSGLKALCTTIVADGIETCRRVLGGHGYGPGSGLTVLNADYLAKATVEGDNWMITQQTASYLIKKMQKCVESDAAATSMDTTEKFFRAFIAERADASGFCRQIESFTDPVELLRAFRYRTASLAYHAYVLRVAKGAPWTEMMILLRTLSNAHCQTLLVEHFAAGLNQRKANNSLYGHTLAVLETLFRLFALHTLEVSVSEFLEFGILVPSQLDRLREDIRLLMQEVRPHAAKLVDAWEIPDYLIAGSLGKYAGNVYEELFQAAHYENPLNGQNFNAKWESREILLGEGEEAADERISAMLAVKTSGRDTGAPSPKL</sequence>
<dbReference type="Gene3D" id="1.10.540.10">
    <property type="entry name" value="Acyl-CoA dehydrogenase/oxidase, N-terminal domain"/>
    <property type="match status" value="1"/>
</dbReference>
<evidence type="ECO:0000256" key="3">
    <source>
        <dbReference type="ARBA" id="ARBA00004275"/>
    </source>
</evidence>
<comment type="cofactor">
    <cofactor evidence="2">
        <name>FAD</name>
        <dbReference type="ChEBI" id="CHEBI:57692"/>
    </cofactor>
</comment>
<dbReference type="Gene3D" id="1.20.140.10">
    <property type="entry name" value="Butyryl-CoA Dehydrogenase, subunit A, domain 3"/>
    <property type="match status" value="2"/>
</dbReference>
<dbReference type="FunFam" id="2.40.110.10:FF:000003">
    <property type="entry name" value="Acyl-coenzyme A oxidase"/>
    <property type="match status" value="1"/>
</dbReference>
<dbReference type="InterPro" id="IPR055060">
    <property type="entry name" value="ACOX_C_alpha1"/>
</dbReference>